<feature type="transmembrane region" description="Helical" evidence="1">
    <location>
        <begin position="6"/>
        <end position="27"/>
    </location>
</feature>
<reference evidence="2" key="1">
    <citation type="journal article" date="2020" name="BMC">
        <title>Leishmania infection induces a limited differential gene expression in the sand fly midgut.</title>
        <authorList>
            <person name="Coutinho-Abreu I.V."/>
            <person name="Serafim T.D."/>
            <person name="Meneses C."/>
            <person name="Kamhawi S."/>
            <person name="Oliveira F."/>
            <person name="Valenzuela J.G."/>
        </authorList>
    </citation>
    <scope>NUCLEOTIDE SEQUENCE</scope>
    <source>
        <strain evidence="2">Jacobina</strain>
        <tissue evidence="2">Midgut</tissue>
    </source>
</reference>
<organism evidence="2">
    <name type="scientific">Lutzomyia longipalpis</name>
    <name type="common">Sand fly</name>
    <dbReference type="NCBI Taxonomy" id="7200"/>
    <lineage>
        <taxon>Eukaryota</taxon>
        <taxon>Metazoa</taxon>
        <taxon>Ecdysozoa</taxon>
        <taxon>Arthropoda</taxon>
        <taxon>Hexapoda</taxon>
        <taxon>Insecta</taxon>
        <taxon>Pterygota</taxon>
        <taxon>Neoptera</taxon>
        <taxon>Endopterygota</taxon>
        <taxon>Diptera</taxon>
        <taxon>Nematocera</taxon>
        <taxon>Psychodoidea</taxon>
        <taxon>Psychodidae</taxon>
        <taxon>Lutzomyia</taxon>
        <taxon>Lutzomyia</taxon>
    </lineage>
</organism>
<dbReference type="AlphaFoldDB" id="A0A7G3AM23"/>
<keyword evidence="1" id="KW-0812">Transmembrane</keyword>
<sequence>METTGIFKSACILSIAGTGLAAFLWWFKATKKLDIFPFELMDLKLSPKLYCRTLPRYILTQNVSRPVRRFLPNIVHGTYSQDFIPLSLTQSSIIL</sequence>
<proteinExistence type="predicted"/>
<evidence type="ECO:0000313" key="2">
    <source>
        <dbReference type="EMBL" id="MBC1173415.1"/>
    </source>
</evidence>
<keyword evidence="1" id="KW-0472">Membrane</keyword>
<evidence type="ECO:0000256" key="1">
    <source>
        <dbReference type="SAM" id="Phobius"/>
    </source>
</evidence>
<name>A0A7G3AM23_LUTLO</name>
<accession>A0A7G3AM23</accession>
<protein>
    <submittedName>
        <fullName evidence="2">Putative secreted protein</fullName>
    </submittedName>
</protein>
<dbReference type="EMBL" id="GITU01004712">
    <property type="protein sequence ID" value="MBC1173415.1"/>
    <property type="molecule type" value="Transcribed_RNA"/>
</dbReference>
<keyword evidence="1" id="KW-1133">Transmembrane helix</keyword>